<proteinExistence type="predicted"/>
<dbReference type="GO" id="GO:0004088">
    <property type="term" value="F:carbamoyl-phosphate synthase (glutamine-hydrolyzing) activity"/>
    <property type="evidence" value="ECO:0007669"/>
    <property type="project" value="TreeGrafter"/>
</dbReference>
<dbReference type="InterPro" id="IPR005483">
    <property type="entry name" value="CPSase_dom"/>
</dbReference>
<dbReference type="PRINTS" id="PR00098">
    <property type="entry name" value="CPSASE"/>
</dbReference>
<evidence type="ECO:0000313" key="8">
    <source>
        <dbReference type="EMBL" id="BDR58602.1"/>
    </source>
</evidence>
<dbReference type="InterPro" id="IPR036897">
    <property type="entry name" value="CarbamoylP_synth_lsu_oligo_sf"/>
</dbReference>
<dbReference type="GO" id="GO:0005737">
    <property type="term" value="C:cytoplasm"/>
    <property type="evidence" value="ECO:0007669"/>
    <property type="project" value="TreeGrafter"/>
</dbReference>
<dbReference type="EC" id="6.3.4.16" evidence="4"/>
<dbReference type="SUPFAM" id="SSF56059">
    <property type="entry name" value="Glutathione synthetase ATP-binding domain-like"/>
    <property type="match status" value="1"/>
</dbReference>
<protein>
    <recommendedName>
        <fullName evidence="4">carbamoyl-phosphate synthase (ammonia)</fullName>
        <ecNumber evidence="4">6.3.4.16</ecNumber>
    </recommendedName>
</protein>
<dbReference type="Gene3D" id="3.30.1490.20">
    <property type="entry name" value="ATP-grasp fold, A domain"/>
    <property type="match status" value="1"/>
</dbReference>
<dbReference type="KEGG" id="xap:XA3_10430"/>
<dbReference type="PANTHER" id="PTHR11405">
    <property type="entry name" value="CARBAMOYLTRANSFERASE FAMILY MEMBER"/>
    <property type="match status" value="1"/>
</dbReference>
<keyword evidence="1" id="KW-0436">Ligase</keyword>
<keyword evidence="3 6" id="KW-0067">ATP-binding</keyword>
<evidence type="ECO:0000313" key="9">
    <source>
        <dbReference type="Proteomes" id="UP001321861"/>
    </source>
</evidence>
<dbReference type="Pfam" id="PF02786">
    <property type="entry name" value="CPSase_L_D2"/>
    <property type="match status" value="1"/>
</dbReference>
<dbReference type="Gene3D" id="1.10.1030.10">
    <property type="entry name" value="Carbamoyl-phosphate synthetase, large subunit oligomerisation domain"/>
    <property type="match status" value="1"/>
</dbReference>
<dbReference type="SUPFAM" id="SSF48108">
    <property type="entry name" value="Carbamoyl phosphate synthetase, large subunit connection domain"/>
    <property type="match status" value="1"/>
</dbReference>
<evidence type="ECO:0000256" key="5">
    <source>
        <dbReference type="ARBA" id="ARBA00047359"/>
    </source>
</evidence>
<evidence type="ECO:0000259" key="7">
    <source>
        <dbReference type="PROSITE" id="PS50975"/>
    </source>
</evidence>
<evidence type="ECO:0000256" key="4">
    <source>
        <dbReference type="ARBA" id="ARBA00044063"/>
    </source>
</evidence>
<reference evidence="8 9" key="1">
    <citation type="journal article" date="2023" name="Microbiol. Spectr.">
        <title>Symbiosis of Carpenter Bees with Uncharacterized Lactic Acid Bacteria Showing NAD Auxotrophy.</title>
        <authorList>
            <person name="Kawasaki S."/>
            <person name="Ozawa K."/>
            <person name="Mori T."/>
            <person name="Yamamoto A."/>
            <person name="Ito M."/>
            <person name="Ohkuma M."/>
            <person name="Sakamoto M."/>
            <person name="Matsutani M."/>
        </authorList>
    </citation>
    <scope>NUCLEOTIDE SEQUENCE [LARGE SCALE GENOMIC DNA]</scope>
    <source>
        <strain evidence="8 9">XA3</strain>
    </source>
</reference>
<dbReference type="AlphaFoldDB" id="A0AAU9DNE9"/>
<dbReference type="InterPro" id="IPR011761">
    <property type="entry name" value="ATP-grasp"/>
</dbReference>
<name>A0AAU9DNE9_9LACO</name>
<comment type="catalytic activity">
    <reaction evidence="5">
        <text>hydrogencarbonate + NH4(+) + 2 ATP = carbamoyl phosphate + 2 ADP + phosphate + 2 H(+)</text>
        <dbReference type="Rhea" id="RHEA:18029"/>
        <dbReference type="ChEBI" id="CHEBI:15378"/>
        <dbReference type="ChEBI" id="CHEBI:17544"/>
        <dbReference type="ChEBI" id="CHEBI:28938"/>
        <dbReference type="ChEBI" id="CHEBI:30616"/>
        <dbReference type="ChEBI" id="CHEBI:43474"/>
        <dbReference type="ChEBI" id="CHEBI:58228"/>
        <dbReference type="ChEBI" id="CHEBI:456216"/>
        <dbReference type="EC" id="6.3.4.16"/>
    </reaction>
</comment>
<gene>
    <name evidence="8" type="ORF">XA3_10430</name>
</gene>
<accession>A0AAU9DNE9</accession>
<dbReference type="PANTHER" id="PTHR11405:SF53">
    <property type="entry name" value="CARBAMOYL-PHOSPHATE SYNTHASE [AMMONIA], MITOCHONDRIAL"/>
    <property type="match status" value="1"/>
</dbReference>
<dbReference type="Gene3D" id="3.30.470.20">
    <property type="entry name" value="ATP-grasp fold, B domain"/>
    <property type="match status" value="1"/>
</dbReference>
<feature type="domain" description="ATP-grasp" evidence="7">
    <location>
        <begin position="124"/>
        <end position="313"/>
    </location>
</feature>
<dbReference type="GO" id="GO:0006541">
    <property type="term" value="P:glutamine metabolic process"/>
    <property type="evidence" value="ECO:0007669"/>
    <property type="project" value="TreeGrafter"/>
</dbReference>
<dbReference type="Proteomes" id="UP001321861">
    <property type="component" value="Chromosome"/>
</dbReference>
<sequence>MARNIILIGSLKNNKNHYSILNELMAETVDALTEKFDQVFLLNVDLNVENAKIKHKTFDINQNSFKNFLSDHKINAIFTLTGGKSVQSFIYQFFTDHPVERKTVKFIGTNYRTIKILSNHAETERFLSLNRVKFPSVKLIEQTKEINLTDTPLTFPTRLRLISPKTHSLGLFYNYESLVQGIKDQQDEESVLQLEESALGDKEVEIVALRDKYQNTHILIRNEKIDPVGIHRDHSLVIYPTVTLLAREIDEIDRIVQRIMKELCTPIVQIRFAITTDHQYRVLSIHSDLTTSELIISKIRHLNLARIIVDLACGKTIIEISRNYDNLLVSDLDFFTIVAPYHEIDQSSVKSLTTASHKRANSLIISMESNLILGIRNTLIELGGEYLPDIEAYLTQLSDNHLVRQMMNIRIFRLFFILEAIKRDFLLEDIAEITKIDPGFLQVLKFVAQVYGAKKNLIENNWQKPNYQNSNTLFPVQAEAKEQLTFDHEQIVIRFDTKKVDHYSNVYRYYLREIIKLLEDRQQKIVMLNNSFDNFDYPKLTLIQLPMELLDFPADIDELVVNSANSYEFGVIRCGSKIVCSSLVHFNKNHQVQSLQKVSENLQKLSLKQKTIAATYSFELNENDEPKNLIITPTLSRSFYFSDPKLLKGALSLFVQAKLLT</sequence>
<evidence type="ECO:0000256" key="2">
    <source>
        <dbReference type="ARBA" id="ARBA00022741"/>
    </source>
</evidence>
<dbReference type="InterPro" id="IPR005479">
    <property type="entry name" value="CPAse_ATP-bd"/>
</dbReference>
<dbReference type="InterPro" id="IPR013815">
    <property type="entry name" value="ATP_grasp_subdomain_1"/>
</dbReference>
<evidence type="ECO:0000256" key="1">
    <source>
        <dbReference type="ARBA" id="ARBA00022598"/>
    </source>
</evidence>
<dbReference type="GO" id="GO:0004087">
    <property type="term" value="F:carbamoyl-phosphate synthase (ammonia) activity"/>
    <property type="evidence" value="ECO:0007669"/>
    <property type="project" value="UniProtKB-EC"/>
</dbReference>
<dbReference type="EMBL" id="AP026802">
    <property type="protein sequence ID" value="BDR58602.1"/>
    <property type="molecule type" value="Genomic_DNA"/>
</dbReference>
<dbReference type="PROSITE" id="PS50975">
    <property type="entry name" value="ATP_GRASP"/>
    <property type="match status" value="1"/>
</dbReference>
<dbReference type="GO" id="GO:0005524">
    <property type="term" value="F:ATP binding"/>
    <property type="evidence" value="ECO:0007669"/>
    <property type="project" value="UniProtKB-UniRule"/>
</dbReference>
<dbReference type="GO" id="GO:0046872">
    <property type="term" value="F:metal ion binding"/>
    <property type="evidence" value="ECO:0007669"/>
    <property type="project" value="InterPro"/>
</dbReference>
<keyword evidence="2 6" id="KW-0547">Nucleotide-binding</keyword>
<evidence type="ECO:0000256" key="3">
    <source>
        <dbReference type="ARBA" id="ARBA00022840"/>
    </source>
</evidence>
<keyword evidence="9" id="KW-1185">Reference proteome</keyword>
<evidence type="ECO:0000256" key="6">
    <source>
        <dbReference type="PROSITE-ProRule" id="PRU00409"/>
    </source>
</evidence>
<organism evidence="8 9">
    <name type="scientific">Xylocopilactobacillus apicola</name>
    <dbReference type="NCBI Taxonomy" id="2932184"/>
    <lineage>
        <taxon>Bacteria</taxon>
        <taxon>Bacillati</taxon>
        <taxon>Bacillota</taxon>
        <taxon>Bacilli</taxon>
        <taxon>Lactobacillales</taxon>
        <taxon>Lactobacillaceae</taxon>
        <taxon>Xylocopilactobacillus</taxon>
    </lineage>
</organism>
<dbReference type="RefSeq" id="WP_317636479.1">
    <property type="nucleotide sequence ID" value="NZ_AP026802.1"/>
</dbReference>